<organism evidence="2 3">
    <name type="scientific">Dyadobacter arcticus</name>
    <dbReference type="NCBI Taxonomy" id="1078754"/>
    <lineage>
        <taxon>Bacteria</taxon>
        <taxon>Pseudomonadati</taxon>
        <taxon>Bacteroidota</taxon>
        <taxon>Cytophagia</taxon>
        <taxon>Cytophagales</taxon>
        <taxon>Spirosomataceae</taxon>
        <taxon>Dyadobacter</taxon>
    </lineage>
</organism>
<keyword evidence="3" id="KW-1185">Reference proteome</keyword>
<dbReference type="Proteomes" id="UP001179181">
    <property type="component" value="Unassembled WGS sequence"/>
</dbReference>
<evidence type="ECO:0000313" key="2">
    <source>
        <dbReference type="EMBL" id="NIJ55149.1"/>
    </source>
</evidence>
<feature type="compositionally biased region" description="Polar residues" evidence="1">
    <location>
        <begin position="1"/>
        <end position="17"/>
    </location>
</feature>
<reference evidence="2 3" key="1">
    <citation type="submission" date="2020-03" db="EMBL/GenBank/DDBJ databases">
        <title>Genomic Encyclopedia of Type Strains, Phase IV (KMG-IV): sequencing the most valuable type-strain genomes for metagenomic binning, comparative biology and taxonomic classification.</title>
        <authorList>
            <person name="Goeker M."/>
        </authorList>
    </citation>
    <scope>NUCLEOTIDE SEQUENCE [LARGE SCALE GENOMIC DNA]</scope>
    <source>
        <strain evidence="2 3">DSM 102865</strain>
    </source>
</reference>
<proteinExistence type="predicted"/>
<dbReference type="RefSeq" id="WP_167274487.1">
    <property type="nucleotide sequence ID" value="NZ_JAASQJ010000004.1"/>
</dbReference>
<sequence>MLSTPHVNQTGNSGIHQNSEDQKGLKLSDFSFLASRKLLKNYRGSLSDVVIEDRKVY</sequence>
<gene>
    <name evidence="2" type="ORF">FHS68_004336</name>
</gene>
<comment type="caution">
    <text evidence="2">The sequence shown here is derived from an EMBL/GenBank/DDBJ whole genome shotgun (WGS) entry which is preliminary data.</text>
</comment>
<dbReference type="EMBL" id="JAASQJ010000004">
    <property type="protein sequence ID" value="NIJ55149.1"/>
    <property type="molecule type" value="Genomic_DNA"/>
</dbReference>
<name>A0ABX0UTA5_9BACT</name>
<protein>
    <submittedName>
        <fullName evidence="2">Uncharacterized protein</fullName>
    </submittedName>
</protein>
<evidence type="ECO:0000313" key="3">
    <source>
        <dbReference type="Proteomes" id="UP001179181"/>
    </source>
</evidence>
<feature type="region of interest" description="Disordered" evidence="1">
    <location>
        <begin position="1"/>
        <end position="23"/>
    </location>
</feature>
<accession>A0ABX0UTA5</accession>
<evidence type="ECO:0000256" key="1">
    <source>
        <dbReference type="SAM" id="MobiDB-lite"/>
    </source>
</evidence>